<organism evidence="2 3">
    <name type="scientific">Dendrothele bispora (strain CBS 962.96)</name>
    <dbReference type="NCBI Taxonomy" id="1314807"/>
    <lineage>
        <taxon>Eukaryota</taxon>
        <taxon>Fungi</taxon>
        <taxon>Dikarya</taxon>
        <taxon>Basidiomycota</taxon>
        <taxon>Agaricomycotina</taxon>
        <taxon>Agaricomycetes</taxon>
        <taxon>Agaricomycetidae</taxon>
        <taxon>Agaricales</taxon>
        <taxon>Agaricales incertae sedis</taxon>
        <taxon>Dendrothele</taxon>
    </lineage>
</organism>
<accession>A0A4S8KIR4</accession>
<evidence type="ECO:0000256" key="1">
    <source>
        <dbReference type="SAM" id="MobiDB-lite"/>
    </source>
</evidence>
<sequence length="97" mass="11425">MTRKLRTEQKKPPGRLPWYRKNDQIEAFLVDHYDEFEKCFKAKTITSFYTSMTTKYFLQFGKEQDEDHESEVTSNTQVSAPTSSYQSQDSIPDAQDK</sequence>
<proteinExistence type="predicted"/>
<evidence type="ECO:0000313" key="3">
    <source>
        <dbReference type="Proteomes" id="UP000297245"/>
    </source>
</evidence>
<dbReference type="Proteomes" id="UP000297245">
    <property type="component" value="Unassembled WGS sequence"/>
</dbReference>
<evidence type="ECO:0000313" key="2">
    <source>
        <dbReference type="EMBL" id="THU75300.1"/>
    </source>
</evidence>
<gene>
    <name evidence="2" type="ORF">K435DRAFT_881126</name>
</gene>
<feature type="region of interest" description="Disordered" evidence="1">
    <location>
        <begin position="64"/>
        <end position="97"/>
    </location>
</feature>
<name>A0A4S8KIR4_DENBC</name>
<keyword evidence="3" id="KW-1185">Reference proteome</keyword>
<feature type="compositionally biased region" description="Polar residues" evidence="1">
    <location>
        <begin position="72"/>
        <end position="90"/>
    </location>
</feature>
<dbReference type="EMBL" id="ML182428">
    <property type="protein sequence ID" value="THU75300.1"/>
    <property type="molecule type" value="Genomic_DNA"/>
</dbReference>
<reference evidence="2 3" key="1">
    <citation type="journal article" date="2019" name="Nat. Ecol. Evol.">
        <title>Megaphylogeny resolves global patterns of mushroom evolution.</title>
        <authorList>
            <person name="Varga T."/>
            <person name="Krizsan K."/>
            <person name="Foldi C."/>
            <person name="Dima B."/>
            <person name="Sanchez-Garcia M."/>
            <person name="Sanchez-Ramirez S."/>
            <person name="Szollosi G.J."/>
            <person name="Szarkandi J.G."/>
            <person name="Papp V."/>
            <person name="Albert L."/>
            <person name="Andreopoulos W."/>
            <person name="Angelini C."/>
            <person name="Antonin V."/>
            <person name="Barry K.W."/>
            <person name="Bougher N.L."/>
            <person name="Buchanan P."/>
            <person name="Buyck B."/>
            <person name="Bense V."/>
            <person name="Catcheside P."/>
            <person name="Chovatia M."/>
            <person name="Cooper J."/>
            <person name="Damon W."/>
            <person name="Desjardin D."/>
            <person name="Finy P."/>
            <person name="Geml J."/>
            <person name="Haridas S."/>
            <person name="Hughes K."/>
            <person name="Justo A."/>
            <person name="Karasinski D."/>
            <person name="Kautmanova I."/>
            <person name="Kiss B."/>
            <person name="Kocsube S."/>
            <person name="Kotiranta H."/>
            <person name="LaButti K.M."/>
            <person name="Lechner B.E."/>
            <person name="Liimatainen K."/>
            <person name="Lipzen A."/>
            <person name="Lukacs Z."/>
            <person name="Mihaltcheva S."/>
            <person name="Morgado L.N."/>
            <person name="Niskanen T."/>
            <person name="Noordeloos M.E."/>
            <person name="Ohm R.A."/>
            <person name="Ortiz-Santana B."/>
            <person name="Ovrebo C."/>
            <person name="Racz N."/>
            <person name="Riley R."/>
            <person name="Savchenko A."/>
            <person name="Shiryaev A."/>
            <person name="Soop K."/>
            <person name="Spirin V."/>
            <person name="Szebenyi C."/>
            <person name="Tomsovsky M."/>
            <person name="Tulloss R.E."/>
            <person name="Uehling J."/>
            <person name="Grigoriev I.V."/>
            <person name="Vagvolgyi C."/>
            <person name="Papp T."/>
            <person name="Martin F.M."/>
            <person name="Miettinen O."/>
            <person name="Hibbett D.S."/>
            <person name="Nagy L.G."/>
        </authorList>
    </citation>
    <scope>NUCLEOTIDE SEQUENCE [LARGE SCALE GENOMIC DNA]</scope>
    <source>
        <strain evidence="2 3">CBS 962.96</strain>
    </source>
</reference>
<protein>
    <submittedName>
        <fullName evidence="2">Uncharacterized protein</fullName>
    </submittedName>
</protein>
<dbReference type="AlphaFoldDB" id="A0A4S8KIR4"/>
<feature type="non-terminal residue" evidence="2">
    <location>
        <position position="97"/>
    </location>
</feature>